<dbReference type="InterPro" id="IPR027417">
    <property type="entry name" value="P-loop_NTPase"/>
</dbReference>
<dbReference type="PANTHER" id="PTHR12131">
    <property type="entry name" value="ATP-DEPENDENT RNA AND DNA HELICASE"/>
    <property type="match status" value="1"/>
</dbReference>
<dbReference type="SMART" id="SM00490">
    <property type="entry name" value="HELICc"/>
    <property type="match status" value="1"/>
</dbReference>
<evidence type="ECO:0000313" key="12">
    <source>
        <dbReference type="EMBL" id="EFC48221.1"/>
    </source>
</evidence>
<dbReference type="FunFam" id="3.40.50.300:FF:000269">
    <property type="entry name" value="ATP-dependent RNA helicase SUPV3L1, mitochondrial"/>
    <property type="match status" value="1"/>
</dbReference>
<dbReference type="Pfam" id="PF12513">
    <property type="entry name" value="SUV3_C"/>
    <property type="match status" value="1"/>
</dbReference>
<feature type="region of interest" description="Disordered" evidence="10">
    <location>
        <begin position="171"/>
        <end position="192"/>
    </location>
</feature>
<dbReference type="PANTHER" id="PTHR12131:SF28">
    <property type="entry name" value="DEXH-BOX ATP-DEPENDENT RNA HELICASE DEXH18, MITOCHONDRIAL"/>
    <property type="match status" value="1"/>
</dbReference>
<feature type="region of interest" description="Disordered" evidence="10">
    <location>
        <begin position="1017"/>
        <end position="1040"/>
    </location>
</feature>
<dbReference type="InterPro" id="IPR055206">
    <property type="entry name" value="DEXQc_SUV3"/>
</dbReference>
<keyword evidence="7" id="KW-0809">Transit peptide</keyword>
<evidence type="ECO:0000256" key="3">
    <source>
        <dbReference type="ARBA" id="ARBA00022741"/>
    </source>
</evidence>
<sequence length="1040" mass="119527">MRKLIASSSTFHKGCIKNQLLLLNTRLAFLNSIRHFSTSTFITNNNNNSNSEDNRPPHKKSFNNNKNQHHYSHNPHNNDSYKKRDTNDNFKYFDEDSSTTKRRNDNNNRRQRNNYNSNNRNDNNYNNNNNSNRNDRFNNSKQFNQRRNNFDISRPVDNSVENEVNSMVNRLLSKSRPSVHNKNNQQNNFSENKYKDWSYPTVSAKCPENLDFKKNTEQTLVTTVINAETVERFKSFMLNHVKNNLNFKSKCKSIHYELIFEIFCSEIVVRSNNDPDFAALVEDILAFHPENIIQSNVSDKKDESLFSNVSDFLFYDFSAITDMALSHSNFSNEVSVWFNTFVQQRYPEDYHLYTEALKTCDMTNPFNYYKKSIPFGRKIIYHMGPTNSGKTHAALTRLSQSENGVYCGPLRLLAQEVFTKMNTQYGCKCNLMTGQERRIIPGANHVACTIEMADLNEVYDVAVVDEIQMISDNQRGAAWTRALLGLQAREIHICGDGSALTIVKNLIFGGDNKLDAEIEVVESENPNYDPTSESDNVDSNQNLYHYHQPVAANKLLQYTKSGIADSIDVIPYTRMKPLEISSESLQGSVQNIKDFDCIVTFSRNEIYEIKKMIEINTGIRCCVIYGALPPEVRTEQAELFNDSGNQDPEENGGQRDFTVLVASDAVGMGLNLNIKRVVFYRMTKYDYSKGGVAPLDVSLVKQIAGRAGRRGFHEIGQVTTFYENDLQYLHQCMNIPNEEITKAGLFPEWDQVESFSKVYKAKELANNPEGSGISLYEVLEKFFALSRIHKDFFFCDVQQVLDLATSIDDAGPKLTLKQKFDFVNAPVPGFDRAKEMHIRYVEDFSNPNIAAVPLNIDMENILRILDKIREKAKVTEQGFVNSVSVYLQEALKNIEFYHRMIDLYLWLANRYPLRFDKEAAEQAREVLMTELTESLLNQTEENKKIKSVGLLKENAPRAFEYVTFKRNNVRNEEPLDPSLQGLKRVIIGGKEYFKKNQFQVISRDKVTRDLVDVMVDSMDEATSEQQQKQQTKTTSSTSQQ</sequence>
<dbReference type="InParanoid" id="D2V563"/>
<dbReference type="Proteomes" id="UP000006671">
    <property type="component" value="Unassembled WGS sequence"/>
</dbReference>
<feature type="compositionally biased region" description="Low complexity" evidence="10">
    <location>
        <begin position="40"/>
        <end position="51"/>
    </location>
</feature>
<feature type="compositionally biased region" description="Polar residues" evidence="10">
    <location>
        <begin position="141"/>
        <end position="151"/>
    </location>
</feature>
<organism evidence="13">
    <name type="scientific">Naegleria gruberi</name>
    <name type="common">Amoeba</name>
    <dbReference type="NCBI Taxonomy" id="5762"/>
    <lineage>
        <taxon>Eukaryota</taxon>
        <taxon>Discoba</taxon>
        <taxon>Heterolobosea</taxon>
        <taxon>Tetramitia</taxon>
        <taxon>Eutetramitia</taxon>
        <taxon>Vahlkampfiidae</taxon>
        <taxon>Naegleria</taxon>
    </lineage>
</organism>
<evidence type="ECO:0000256" key="4">
    <source>
        <dbReference type="ARBA" id="ARBA00022801"/>
    </source>
</evidence>
<dbReference type="eggNOG" id="KOG0953">
    <property type="taxonomic scope" value="Eukaryota"/>
</dbReference>
<protein>
    <recommendedName>
        <fullName evidence="2">RNA helicase</fullName>
        <ecNumber evidence="2">3.6.4.13</ecNumber>
    </recommendedName>
</protein>
<dbReference type="AlphaFoldDB" id="D2V563"/>
<dbReference type="InterPro" id="IPR001650">
    <property type="entry name" value="Helicase_C-like"/>
</dbReference>
<dbReference type="STRING" id="5762.D2V563"/>
<evidence type="ECO:0000256" key="1">
    <source>
        <dbReference type="ARBA" id="ARBA00004173"/>
    </source>
</evidence>
<dbReference type="OrthoDB" id="6692397at2759"/>
<evidence type="ECO:0000256" key="7">
    <source>
        <dbReference type="ARBA" id="ARBA00022946"/>
    </source>
</evidence>
<feature type="compositionally biased region" description="Low complexity" evidence="10">
    <location>
        <begin position="1023"/>
        <end position="1040"/>
    </location>
</feature>
<dbReference type="CDD" id="cd17913">
    <property type="entry name" value="DEXQc_Suv3"/>
    <property type="match status" value="1"/>
</dbReference>
<comment type="subcellular location">
    <subcellularLocation>
        <location evidence="1">Mitochondrion</location>
    </subcellularLocation>
</comment>
<proteinExistence type="predicted"/>
<dbReference type="GO" id="GO:0005524">
    <property type="term" value="F:ATP binding"/>
    <property type="evidence" value="ECO:0007669"/>
    <property type="project" value="UniProtKB-KW"/>
</dbReference>
<dbReference type="Gene3D" id="1.20.58.1080">
    <property type="match status" value="1"/>
</dbReference>
<keyword evidence="6" id="KW-0067">ATP-binding</keyword>
<dbReference type="RefSeq" id="XP_002680965.1">
    <property type="nucleotide sequence ID" value="XM_002680919.1"/>
</dbReference>
<evidence type="ECO:0000256" key="8">
    <source>
        <dbReference type="ARBA" id="ARBA00023128"/>
    </source>
</evidence>
<feature type="region of interest" description="Disordered" evidence="10">
    <location>
        <begin position="40"/>
        <end position="158"/>
    </location>
</feature>
<dbReference type="FunFam" id="3.40.50.300:FF:000957">
    <property type="entry name" value="ATP-dependent RNA helicase SUV3L, mitochondrial"/>
    <property type="match status" value="1"/>
</dbReference>
<comment type="catalytic activity">
    <reaction evidence="9">
        <text>ATP + H2O = ADP + phosphate + H(+)</text>
        <dbReference type="Rhea" id="RHEA:13065"/>
        <dbReference type="ChEBI" id="CHEBI:15377"/>
        <dbReference type="ChEBI" id="CHEBI:15378"/>
        <dbReference type="ChEBI" id="CHEBI:30616"/>
        <dbReference type="ChEBI" id="CHEBI:43474"/>
        <dbReference type="ChEBI" id="CHEBI:456216"/>
        <dbReference type="EC" id="3.6.4.13"/>
    </reaction>
</comment>
<dbReference type="CDD" id="cd18805">
    <property type="entry name" value="SF2_C_suv3"/>
    <property type="match status" value="1"/>
</dbReference>
<dbReference type="InterPro" id="IPR044774">
    <property type="entry name" value="Suv3_DEXQc"/>
</dbReference>
<evidence type="ECO:0000256" key="2">
    <source>
        <dbReference type="ARBA" id="ARBA00012552"/>
    </source>
</evidence>
<evidence type="ECO:0000313" key="13">
    <source>
        <dbReference type="Proteomes" id="UP000006671"/>
    </source>
</evidence>
<dbReference type="Gene3D" id="3.40.50.300">
    <property type="entry name" value="P-loop containing nucleotide triphosphate hydrolases"/>
    <property type="match status" value="2"/>
</dbReference>
<dbReference type="InterPro" id="IPR050699">
    <property type="entry name" value="RNA-DNA_Helicase"/>
</dbReference>
<name>D2V563_NAEGR</name>
<keyword evidence="4" id="KW-0378">Hydrolase</keyword>
<gene>
    <name evidence="12" type="ORF">NAEGRDRAFT_78640</name>
</gene>
<evidence type="ECO:0000259" key="11">
    <source>
        <dbReference type="PROSITE" id="PS51194"/>
    </source>
</evidence>
<dbReference type="VEuPathDB" id="AmoebaDB:NAEGRDRAFT_78640"/>
<dbReference type="GO" id="GO:0045025">
    <property type="term" value="C:mitochondrial degradosome"/>
    <property type="evidence" value="ECO:0007669"/>
    <property type="project" value="TreeGrafter"/>
</dbReference>
<feature type="compositionally biased region" description="Basic and acidic residues" evidence="10">
    <location>
        <begin position="79"/>
        <end position="108"/>
    </location>
</feature>
<keyword evidence="3" id="KW-0547">Nucleotide-binding</keyword>
<accession>D2V563</accession>
<dbReference type="InterPro" id="IPR022192">
    <property type="entry name" value="SUV3_C"/>
</dbReference>
<dbReference type="GO" id="GO:0003724">
    <property type="term" value="F:RNA helicase activity"/>
    <property type="evidence" value="ECO:0007669"/>
    <property type="project" value="UniProtKB-EC"/>
</dbReference>
<dbReference type="Pfam" id="PF00271">
    <property type="entry name" value="Helicase_C"/>
    <property type="match status" value="1"/>
</dbReference>
<keyword evidence="8" id="KW-0496">Mitochondrion</keyword>
<feature type="domain" description="Helicase C-terminal" evidence="11">
    <location>
        <begin position="577"/>
        <end position="754"/>
    </location>
</feature>
<keyword evidence="13" id="KW-1185">Reference proteome</keyword>
<keyword evidence="5 12" id="KW-0347">Helicase</keyword>
<dbReference type="EMBL" id="GG738852">
    <property type="protein sequence ID" value="EFC48221.1"/>
    <property type="molecule type" value="Genomic_DNA"/>
</dbReference>
<dbReference type="EC" id="3.6.4.13" evidence="2"/>
<dbReference type="FunCoup" id="D2V563">
    <property type="interactions" value="279"/>
</dbReference>
<dbReference type="GO" id="GO:0016787">
    <property type="term" value="F:hydrolase activity"/>
    <property type="evidence" value="ECO:0007669"/>
    <property type="project" value="UniProtKB-KW"/>
</dbReference>
<evidence type="ECO:0000256" key="6">
    <source>
        <dbReference type="ARBA" id="ARBA00022840"/>
    </source>
</evidence>
<evidence type="ECO:0000256" key="5">
    <source>
        <dbReference type="ARBA" id="ARBA00022806"/>
    </source>
</evidence>
<dbReference type="KEGG" id="ngr:NAEGRDRAFT_78640"/>
<evidence type="ECO:0000256" key="10">
    <source>
        <dbReference type="SAM" id="MobiDB-lite"/>
    </source>
</evidence>
<dbReference type="GO" id="GO:0000965">
    <property type="term" value="P:mitochondrial RNA 3'-end processing"/>
    <property type="evidence" value="ECO:0007669"/>
    <property type="project" value="TreeGrafter"/>
</dbReference>
<dbReference type="PROSITE" id="PS51194">
    <property type="entry name" value="HELICASE_CTER"/>
    <property type="match status" value="1"/>
</dbReference>
<feature type="compositionally biased region" description="Low complexity" evidence="10">
    <location>
        <begin position="113"/>
        <end position="132"/>
    </location>
</feature>
<dbReference type="Pfam" id="PF22527">
    <property type="entry name" value="DEXQc_Suv3"/>
    <property type="match status" value="1"/>
</dbReference>
<evidence type="ECO:0000256" key="9">
    <source>
        <dbReference type="ARBA" id="ARBA00047984"/>
    </source>
</evidence>
<dbReference type="SUPFAM" id="SSF52540">
    <property type="entry name" value="P-loop containing nucleoside triphosphate hydrolases"/>
    <property type="match status" value="1"/>
</dbReference>
<reference evidence="12 13" key="1">
    <citation type="journal article" date="2010" name="Cell">
        <title>The genome of Naegleria gruberi illuminates early eukaryotic versatility.</title>
        <authorList>
            <person name="Fritz-Laylin L.K."/>
            <person name="Prochnik S.E."/>
            <person name="Ginger M.L."/>
            <person name="Dacks J.B."/>
            <person name="Carpenter M.L."/>
            <person name="Field M.C."/>
            <person name="Kuo A."/>
            <person name="Paredez A."/>
            <person name="Chapman J."/>
            <person name="Pham J."/>
            <person name="Shu S."/>
            <person name="Neupane R."/>
            <person name="Cipriano M."/>
            <person name="Mancuso J."/>
            <person name="Tu H."/>
            <person name="Salamov A."/>
            <person name="Lindquist E."/>
            <person name="Shapiro H."/>
            <person name="Lucas S."/>
            <person name="Grigoriev I.V."/>
            <person name="Cande W.Z."/>
            <person name="Fulton C."/>
            <person name="Rokhsar D.S."/>
            <person name="Dawson S.C."/>
        </authorList>
    </citation>
    <scope>NUCLEOTIDE SEQUENCE [LARGE SCALE GENOMIC DNA]</scope>
    <source>
        <strain evidence="12 13">NEG-M</strain>
    </source>
</reference>
<dbReference type="GeneID" id="8849670"/>
<feature type="compositionally biased region" description="Basic residues" evidence="10">
    <location>
        <begin position="57"/>
        <end position="73"/>
    </location>
</feature>